<feature type="transmembrane region" description="Helical" evidence="5">
    <location>
        <begin position="20"/>
        <end position="43"/>
    </location>
</feature>
<keyword evidence="4 5" id="KW-0472">Membrane</keyword>
<dbReference type="OrthoDB" id="6612291at2759"/>
<dbReference type="PROSITE" id="PS50850">
    <property type="entry name" value="MFS"/>
    <property type="match status" value="1"/>
</dbReference>
<evidence type="ECO:0000256" key="5">
    <source>
        <dbReference type="SAM" id="Phobius"/>
    </source>
</evidence>
<evidence type="ECO:0000256" key="2">
    <source>
        <dbReference type="ARBA" id="ARBA00022692"/>
    </source>
</evidence>
<dbReference type="PANTHER" id="PTHR48021:SF1">
    <property type="entry name" value="GH07001P-RELATED"/>
    <property type="match status" value="1"/>
</dbReference>
<dbReference type="GO" id="GO:0016020">
    <property type="term" value="C:membrane"/>
    <property type="evidence" value="ECO:0007669"/>
    <property type="project" value="UniProtKB-SubCell"/>
</dbReference>
<comment type="subcellular location">
    <subcellularLocation>
        <location evidence="1">Membrane</location>
        <topology evidence="1">Multi-pass membrane protein</topology>
    </subcellularLocation>
</comment>
<dbReference type="Proteomes" id="UP000694846">
    <property type="component" value="Unplaced"/>
</dbReference>
<dbReference type="PROSITE" id="PS51257">
    <property type="entry name" value="PROKAR_LIPOPROTEIN"/>
    <property type="match status" value="1"/>
</dbReference>
<dbReference type="PANTHER" id="PTHR48021">
    <property type="match status" value="1"/>
</dbReference>
<keyword evidence="3 5" id="KW-1133">Transmembrane helix</keyword>
<gene>
    <name evidence="8" type="primary">LOC112681929</name>
</gene>
<feature type="transmembrane region" description="Helical" evidence="5">
    <location>
        <begin position="286"/>
        <end position="307"/>
    </location>
</feature>
<evidence type="ECO:0000256" key="3">
    <source>
        <dbReference type="ARBA" id="ARBA00022989"/>
    </source>
</evidence>
<reference evidence="8" key="1">
    <citation type="submission" date="2025-08" db="UniProtKB">
        <authorList>
            <consortium name="RefSeq"/>
        </authorList>
    </citation>
    <scope>IDENTIFICATION</scope>
    <source>
        <tissue evidence="8">Whole body</tissue>
    </source>
</reference>
<dbReference type="RefSeq" id="XP_025408087.1">
    <property type="nucleotide sequence ID" value="XM_025552302.1"/>
</dbReference>
<evidence type="ECO:0000259" key="6">
    <source>
        <dbReference type="PROSITE" id="PS50850"/>
    </source>
</evidence>
<dbReference type="InterPro" id="IPR020846">
    <property type="entry name" value="MFS_dom"/>
</dbReference>
<sequence>MFKFLQNTKHAELISRLKIIFCVFVICFAQLLIGCSYVFSSTLLAQLRKPTSTLKLNSEEASWIASISVLVCPVGLIITGVLTDRIGRKRAIQIVYIPMIISWLLLVFADSYEAILIARIIQGFPFGSSTCEYLYIAEISPTKLRSVFFSTVTLFVGLGIMTEWLLAMFFHWNALSAVLCAMSVAGFVMVLFVPESPMWLRAQGRVEEADRVDKWFGLKRADISVSASRPSNDIDVPYWSLYLQRAVWKPTLITSAFLFLQQWSGVYVLLFYSVDVFHDCNVQQDGTTLSLLLACARVTGGITFTFLHRLRRKTLMVISGVGASTSLFVVVVYTLIFRDVAHPPYGTVLATAFIAYMFFNLLGILPLPWILCGEVFPMTVKGTMNGAVQTWGYFIMFLIIKLYPSMVLKFGIEMSLSLFATICLINSLFGVFIMPETKGKSLDDILSYFVTRKKNGLNENL</sequence>
<feature type="transmembrane region" description="Helical" evidence="5">
    <location>
        <begin position="314"/>
        <end position="336"/>
    </location>
</feature>
<organism evidence="7 8">
    <name type="scientific">Sipha flava</name>
    <name type="common">yellow sugarcane aphid</name>
    <dbReference type="NCBI Taxonomy" id="143950"/>
    <lineage>
        <taxon>Eukaryota</taxon>
        <taxon>Metazoa</taxon>
        <taxon>Ecdysozoa</taxon>
        <taxon>Arthropoda</taxon>
        <taxon>Hexapoda</taxon>
        <taxon>Insecta</taxon>
        <taxon>Pterygota</taxon>
        <taxon>Neoptera</taxon>
        <taxon>Paraneoptera</taxon>
        <taxon>Hemiptera</taxon>
        <taxon>Sternorrhyncha</taxon>
        <taxon>Aphidomorpha</taxon>
        <taxon>Aphidoidea</taxon>
        <taxon>Aphididae</taxon>
        <taxon>Sipha</taxon>
    </lineage>
</organism>
<feature type="transmembrane region" description="Helical" evidence="5">
    <location>
        <begin position="115"/>
        <end position="135"/>
    </location>
</feature>
<feature type="transmembrane region" description="Helical" evidence="5">
    <location>
        <begin position="415"/>
        <end position="434"/>
    </location>
</feature>
<feature type="transmembrane region" description="Helical" evidence="5">
    <location>
        <begin position="63"/>
        <end position="82"/>
    </location>
</feature>
<dbReference type="GeneID" id="112681929"/>
<name>A0A8B8FCC2_9HEMI</name>
<feature type="transmembrane region" description="Helical" evidence="5">
    <location>
        <begin position="91"/>
        <end position="109"/>
    </location>
</feature>
<protein>
    <submittedName>
        <fullName evidence="8">Facilitated trehalose transporter Tret1-like</fullName>
    </submittedName>
</protein>
<feature type="domain" description="Major facilitator superfamily (MFS) profile" evidence="6">
    <location>
        <begin position="22"/>
        <end position="438"/>
    </location>
</feature>
<proteinExistence type="predicted"/>
<dbReference type="InterPro" id="IPR050549">
    <property type="entry name" value="MFS_Trehalose_Transporter"/>
</dbReference>
<feature type="transmembrane region" description="Helical" evidence="5">
    <location>
        <begin position="348"/>
        <end position="371"/>
    </location>
</feature>
<keyword evidence="7" id="KW-1185">Reference proteome</keyword>
<dbReference type="AlphaFoldDB" id="A0A8B8FCC2"/>
<feature type="transmembrane region" description="Helical" evidence="5">
    <location>
        <begin position="383"/>
        <end position="403"/>
    </location>
</feature>
<evidence type="ECO:0000256" key="4">
    <source>
        <dbReference type="ARBA" id="ARBA00023136"/>
    </source>
</evidence>
<dbReference type="Gene3D" id="1.20.1250.20">
    <property type="entry name" value="MFS general substrate transporter like domains"/>
    <property type="match status" value="1"/>
</dbReference>
<keyword evidence="2 5" id="KW-0812">Transmembrane</keyword>
<accession>A0A8B8FCC2</accession>
<dbReference type="SUPFAM" id="SSF103473">
    <property type="entry name" value="MFS general substrate transporter"/>
    <property type="match status" value="1"/>
</dbReference>
<dbReference type="GO" id="GO:0022857">
    <property type="term" value="F:transmembrane transporter activity"/>
    <property type="evidence" value="ECO:0007669"/>
    <property type="project" value="InterPro"/>
</dbReference>
<dbReference type="InterPro" id="IPR036259">
    <property type="entry name" value="MFS_trans_sf"/>
</dbReference>
<feature type="transmembrane region" description="Helical" evidence="5">
    <location>
        <begin position="147"/>
        <end position="166"/>
    </location>
</feature>
<evidence type="ECO:0000256" key="1">
    <source>
        <dbReference type="ARBA" id="ARBA00004141"/>
    </source>
</evidence>
<dbReference type="Pfam" id="PF00083">
    <property type="entry name" value="Sugar_tr"/>
    <property type="match status" value="1"/>
</dbReference>
<feature type="transmembrane region" description="Helical" evidence="5">
    <location>
        <begin position="172"/>
        <end position="193"/>
    </location>
</feature>
<evidence type="ECO:0000313" key="8">
    <source>
        <dbReference type="RefSeq" id="XP_025408087.1"/>
    </source>
</evidence>
<feature type="transmembrane region" description="Helical" evidence="5">
    <location>
        <begin position="252"/>
        <end position="274"/>
    </location>
</feature>
<dbReference type="InterPro" id="IPR005828">
    <property type="entry name" value="MFS_sugar_transport-like"/>
</dbReference>
<evidence type="ECO:0000313" key="7">
    <source>
        <dbReference type="Proteomes" id="UP000694846"/>
    </source>
</evidence>